<evidence type="ECO:0000256" key="4">
    <source>
        <dbReference type="ARBA" id="ARBA00022825"/>
    </source>
</evidence>
<dbReference type="PROSITE" id="PS00138">
    <property type="entry name" value="SUBTILASE_SER"/>
    <property type="match status" value="1"/>
</dbReference>
<feature type="domain" description="Peptidase S8/S53" evidence="8">
    <location>
        <begin position="147"/>
        <end position="381"/>
    </location>
</feature>
<feature type="active site" description="Charge relay system" evidence="5">
    <location>
        <position position="195"/>
    </location>
</feature>
<keyword evidence="3 5" id="KW-0378">Hydrolase</keyword>
<dbReference type="PATRIC" id="fig|1678637.3.peg.1708"/>
<dbReference type="GO" id="GO:0006508">
    <property type="term" value="P:proteolysis"/>
    <property type="evidence" value="ECO:0007669"/>
    <property type="project" value="UniProtKB-KW"/>
</dbReference>
<keyword evidence="11" id="KW-1185">Reference proteome</keyword>
<keyword evidence="2 5" id="KW-0645">Protease</keyword>
<evidence type="ECO:0000259" key="8">
    <source>
        <dbReference type="Pfam" id="PF00082"/>
    </source>
</evidence>
<dbReference type="InterPro" id="IPR050131">
    <property type="entry name" value="Peptidase_S8_subtilisin-like"/>
</dbReference>
<name>A0A0K9XIS7_9ACTN</name>
<gene>
    <name evidence="10" type="ORF">AC230_07875</name>
</gene>
<feature type="signal peptide" evidence="7">
    <location>
        <begin position="1"/>
        <end position="24"/>
    </location>
</feature>
<evidence type="ECO:0000256" key="5">
    <source>
        <dbReference type="PROSITE-ProRule" id="PRU01240"/>
    </source>
</evidence>
<dbReference type="InterPro" id="IPR036852">
    <property type="entry name" value="Peptidase_S8/S53_dom_sf"/>
</dbReference>
<feature type="active site" description="Charge relay system" evidence="5">
    <location>
        <position position="156"/>
    </location>
</feature>
<evidence type="ECO:0000256" key="2">
    <source>
        <dbReference type="ARBA" id="ARBA00022670"/>
    </source>
</evidence>
<dbReference type="InterPro" id="IPR000209">
    <property type="entry name" value="Peptidase_S8/S53_dom"/>
</dbReference>
<dbReference type="Gene3D" id="3.40.50.200">
    <property type="entry name" value="Peptidase S8/S53 domain"/>
    <property type="match status" value="1"/>
</dbReference>
<evidence type="ECO:0000313" key="11">
    <source>
        <dbReference type="Proteomes" id="UP000037288"/>
    </source>
</evidence>
<proteinExistence type="inferred from homology"/>
<evidence type="ECO:0000259" key="9">
    <source>
        <dbReference type="Pfam" id="PF05922"/>
    </source>
</evidence>
<dbReference type="Proteomes" id="UP000037288">
    <property type="component" value="Unassembled WGS sequence"/>
</dbReference>
<dbReference type="InterPro" id="IPR037045">
    <property type="entry name" value="S8pro/Inhibitor_I9_sf"/>
</dbReference>
<dbReference type="InterPro" id="IPR034193">
    <property type="entry name" value="PCSK9_ProteinaseK-like"/>
</dbReference>
<dbReference type="AlphaFoldDB" id="A0A0K9XIS7"/>
<feature type="domain" description="Inhibitor I9" evidence="9">
    <location>
        <begin position="72"/>
        <end position="108"/>
    </location>
</feature>
<dbReference type="Pfam" id="PF05922">
    <property type="entry name" value="Inhibitor_I9"/>
    <property type="match status" value="1"/>
</dbReference>
<reference evidence="11" key="1">
    <citation type="submission" date="2015-07" db="EMBL/GenBank/DDBJ databases">
        <title>Draft genome sequence of Streptomyces sp. CMAA 1322, a bacterium isolated from Caatinga biome, from dry forest semiarid of Brazil.</title>
        <authorList>
            <person name="Santos S.N."/>
            <person name="Gacesa R."/>
            <person name="Taketani R.G."/>
            <person name="Long P.F."/>
            <person name="Melo I.S."/>
        </authorList>
    </citation>
    <scope>NUCLEOTIDE SEQUENCE [LARGE SCALE GENOMIC DNA]</scope>
    <source>
        <strain evidence="11">CMAA 1322</strain>
    </source>
</reference>
<keyword evidence="4 5" id="KW-0720">Serine protease</keyword>
<sequence length="400" mass="40423">MRRARHRLTTALLAALALAAAAPAAPEPGGRVLAPLQRTSGTPVHGHYIVTLRNGASPRTLTARLGVTPDVVYGHALTGFAATLTPEQLEAVRKAPDVAAVEEDAVFHASEGRGEEEQAAPAADWGLDRIDQRRLPLDGQFTVNGTGQGITAYVVDTGIDYTHQEFGGRARKGVDLVDANGDGSDCPIAAGGSGHGTHVSGVIGGAEHGVARRVTLVSVRVLDCAGETTSARFVQGLDWVAQNATPASVLNASINGPFSAATNAAVAAVAAKGVPPVVSAGNDTADACTNSPAGAPGAVPTGATDQADRMAAFSDWGTCVRLLAPGVDITSARAGGGTLTMTGTSQAAPHTTGVAALYKAVHPDASTQSVTDWLTSQATPGVVSAVRDSTPNRLLFTGGS</sequence>
<evidence type="ECO:0000256" key="6">
    <source>
        <dbReference type="RuleBase" id="RU003355"/>
    </source>
</evidence>
<evidence type="ECO:0000256" key="1">
    <source>
        <dbReference type="ARBA" id="ARBA00011073"/>
    </source>
</evidence>
<protein>
    <submittedName>
        <fullName evidence="10">Peptidase S8</fullName>
    </submittedName>
</protein>
<dbReference type="InterPro" id="IPR023828">
    <property type="entry name" value="Peptidase_S8_Ser-AS"/>
</dbReference>
<feature type="active site" description="Charge relay system" evidence="5">
    <location>
        <position position="345"/>
    </location>
</feature>
<evidence type="ECO:0000256" key="7">
    <source>
        <dbReference type="SAM" id="SignalP"/>
    </source>
</evidence>
<evidence type="ECO:0000256" key="3">
    <source>
        <dbReference type="ARBA" id="ARBA00022801"/>
    </source>
</evidence>
<keyword evidence="7" id="KW-0732">Signal</keyword>
<comment type="caution">
    <text evidence="10">The sequence shown here is derived from an EMBL/GenBank/DDBJ whole genome shotgun (WGS) entry which is preliminary data.</text>
</comment>
<dbReference type="SUPFAM" id="SSF54897">
    <property type="entry name" value="Protease propeptides/inhibitors"/>
    <property type="match status" value="1"/>
</dbReference>
<dbReference type="PRINTS" id="PR00723">
    <property type="entry name" value="SUBTILISIN"/>
</dbReference>
<evidence type="ECO:0000313" key="10">
    <source>
        <dbReference type="EMBL" id="KNB52577.1"/>
    </source>
</evidence>
<dbReference type="GO" id="GO:0004252">
    <property type="term" value="F:serine-type endopeptidase activity"/>
    <property type="evidence" value="ECO:0007669"/>
    <property type="project" value="UniProtKB-UniRule"/>
</dbReference>
<dbReference type="FunFam" id="3.40.50.200:FF:000014">
    <property type="entry name" value="Proteinase K"/>
    <property type="match status" value="1"/>
</dbReference>
<organism evidence="10 11">
    <name type="scientific">Streptomyces caatingaensis</name>
    <dbReference type="NCBI Taxonomy" id="1678637"/>
    <lineage>
        <taxon>Bacteria</taxon>
        <taxon>Bacillati</taxon>
        <taxon>Actinomycetota</taxon>
        <taxon>Actinomycetes</taxon>
        <taxon>Kitasatosporales</taxon>
        <taxon>Streptomycetaceae</taxon>
        <taxon>Streptomyces</taxon>
    </lineage>
</organism>
<dbReference type="PANTHER" id="PTHR43806:SF11">
    <property type="entry name" value="CEREVISIN-RELATED"/>
    <property type="match status" value="1"/>
</dbReference>
<dbReference type="PROSITE" id="PS51892">
    <property type="entry name" value="SUBTILASE"/>
    <property type="match status" value="1"/>
</dbReference>
<dbReference type="InterPro" id="IPR022398">
    <property type="entry name" value="Peptidase_S8_His-AS"/>
</dbReference>
<dbReference type="STRING" id="1678637.AC230_07875"/>
<feature type="chain" id="PRO_5005532884" evidence="7">
    <location>
        <begin position="25"/>
        <end position="400"/>
    </location>
</feature>
<dbReference type="CDD" id="cd04077">
    <property type="entry name" value="Peptidases_S8_PCSK9_ProteinaseK_like"/>
    <property type="match status" value="1"/>
</dbReference>
<dbReference type="EMBL" id="LFXA01000004">
    <property type="protein sequence ID" value="KNB52577.1"/>
    <property type="molecule type" value="Genomic_DNA"/>
</dbReference>
<dbReference type="PANTHER" id="PTHR43806">
    <property type="entry name" value="PEPTIDASE S8"/>
    <property type="match status" value="1"/>
</dbReference>
<dbReference type="InterPro" id="IPR023827">
    <property type="entry name" value="Peptidase_S8_Asp-AS"/>
</dbReference>
<dbReference type="Gene3D" id="3.30.70.80">
    <property type="entry name" value="Peptidase S8 propeptide/proteinase inhibitor I9"/>
    <property type="match status" value="1"/>
</dbReference>
<dbReference type="GO" id="GO:0005615">
    <property type="term" value="C:extracellular space"/>
    <property type="evidence" value="ECO:0007669"/>
    <property type="project" value="TreeGrafter"/>
</dbReference>
<dbReference type="PROSITE" id="PS00137">
    <property type="entry name" value="SUBTILASE_HIS"/>
    <property type="match status" value="1"/>
</dbReference>
<dbReference type="SUPFAM" id="SSF52743">
    <property type="entry name" value="Subtilisin-like"/>
    <property type="match status" value="1"/>
</dbReference>
<dbReference type="Pfam" id="PF00082">
    <property type="entry name" value="Peptidase_S8"/>
    <property type="match status" value="1"/>
</dbReference>
<dbReference type="InterPro" id="IPR015500">
    <property type="entry name" value="Peptidase_S8_subtilisin-rel"/>
</dbReference>
<comment type="similarity">
    <text evidence="1 5 6">Belongs to the peptidase S8 family.</text>
</comment>
<dbReference type="InterPro" id="IPR010259">
    <property type="entry name" value="S8pro/Inhibitor_I9"/>
</dbReference>
<dbReference type="PROSITE" id="PS00136">
    <property type="entry name" value="SUBTILASE_ASP"/>
    <property type="match status" value="1"/>
</dbReference>
<dbReference type="RefSeq" id="WP_049715340.1">
    <property type="nucleotide sequence ID" value="NZ_LFXA01000004.1"/>
</dbReference>
<accession>A0A0K9XIS7</accession>